<dbReference type="AlphaFoldDB" id="A0A6J4UF35"/>
<feature type="binding site" evidence="3">
    <location>
        <position position="177"/>
    </location>
    <ligand>
        <name>Zn(2+)</name>
        <dbReference type="ChEBI" id="CHEBI:29105"/>
    </ligand>
</feature>
<proteinExistence type="predicted"/>
<organism evidence="4">
    <name type="scientific">uncultured Thermomicrobiales bacterium</name>
    <dbReference type="NCBI Taxonomy" id="1645740"/>
    <lineage>
        <taxon>Bacteria</taxon>
        <taxon>Pseudomonadati</taxon>
        <taxon>Thermomicrobiota</taxon>
        <taxon>Thermomicrobia</taxon>
        <taxon>Thermomicrobiales</taxon>
        <taxon>environmental samples</taxon>
    </lineage>
</organism>
<dbReference type="PANTHER" id="PTHR42742:SF3">
    <property type="entry name" value="FRUCTOKINASE"/>
    <property type="match status" value="1"/>
</dbReference>
<dbReference type="PIRSF" id="PIRSF036894">
    <property type="entry name" value="PMI_Firm_short"/>
    <property type="match status" value="1"/>
</dbReference>
<keyword evidence="2 3" id="KW-0862">Zinc</keyword>
<sequence>MDWTPIEPSFHVRSYAFGERLIPERLGKRGVPDGVVAETWEVSDYRDARATVRSGPGTSGLLHDLVMTHPDGLVGQGWRGPHFPLLDKFLDASHMLPVHLHADDETAARVYGEPNGKTEAWHILWCAPDATILTGIRPGLSDDDLRAAFKRQDYRSVMFEHPLASGDTVYVPGGILHSFGPDTLIFEIQQTSDLGQHVMPNDLHGNRLSEEEWDAAIERALAELKRDFLPRPHPGLEKPTDGTGNRFRVGGAGPHFAIERWTLVAPHREPARPERCMTLSNVGEPITIRWAGGEQTVGRAESRILPAALGESEIVPTGASADLIACYVPDLTRDIVEPLRAAGHTDEAIRALGEVEAGPG</sequence>
<evidence type="ECO:0000256" key="1">
    <source>
        <dbReference type="ARBA" id="ARBA00022723"/>
    </source>
</evidence>
<dbReference type="GO" id="GO:0046872">
    <property type="term" value="F:metal ion binding"/>
    <property type="evidence" value="ECO:0007669"/>
    <property type="project" value="UniProtKB-KW"/>
</dbReference>
<reference evidence="4" key="1">
    <citation type="submission" date="2020-02" db="EMBL/GenBank/DDBJ databases">
        <authorList>
            <person name="Meier V. D."/>
        </authorList>
    </citation>
    <scope>NUCLEOTIDE SEQUENCE</scope>
    <source>
        <strain evidence="4">AVDCRST_MAG59</strain>
    </source>
</reference>
<keyword evidence="4" id="KW-0413">Isomerase</keyword>
<dbReference type="EC" id="5.3.1.8" evidence="4"/>
<dbReference type="Gene3D" id="2.60.120.10">
    <property type="entry name" value="Jelly Rolls"/>
    <property type="match status" value="1"/>
</dbReference>
<evidence type="ECO:0000313" key="4">
    <source>
        <dbReference type="EMBL" id="CAA9549068.1"/>
    </source>
</evidence>
<keyword evidence="1 3" id="KW-0479">Metal-binding</keyword>
<dbReference type="InterPro" id="IPR014710">
    <property type="entry name" value="RmlC-like_jellyroll"/>
</dbReference>
<dbReference type="GO" id="GO:0005975">
    <property type="term" value="P:carbohydrate metabolic process"/>
    <property type="evidence" value="ECO:0007669"/>
    <property type="project" value="InterPro"/>
</dbReference>
<accession>A0A6J4UF35</accession>
<dbReference type="CDD" id="cd07010">
    <property type="entry name" value="cupin_PMI_type_I_N_bac"/>
    <property type="match status" value="1"/>
</dbReference>
<name>A0A6J4UF35_9BACT</name>
<comment type="cofactor">
    <cofactor evidence="3">
        <name>Zn(2+)</name>
        <dbReference type="ChEBI" id="CHEBI:29105"/>
    </cofactor>
    <text evidence="3">Binds 1 zinc ion per subunit.</text>
</comment>
<dbReference type="PANTHER" id="PTHR42742">
    <property type="entry name" value="TRANSCRIPTIONAL REPRESSOR MPRA"/>
    <property type="match status" value="1"/>
</dbReference>
<evidence type="ECO:0000256" key="2">
    <source>
        <dbReference type="ARBA" id="ARBA00022833"/>
    </source>
</evidence>
<dbReference type="InterPro" id="IPR011051">
    <property type="entry name" value="RmlC_Cupin_sf"/>
</dbReference>
<dbReference type="GO" id="GO:0004476">
    <property type="term" value="F:mannose-6-phosphate isomerase activity"/>
    <property type="evidence" value="ECO:0007669"/>
    <property type="project" value="UniProtKB-EC"/>
</dbReference>
<dbReference type="InterPro" id="IPR014628">
    <property type="entry name" value="Man6P_isomerase_Firm_short"/>
</dbReference>
<gene>
    <name evidence="4" type="ORF">AVDCRST_MAG59-1592</name>
</gene>
<protein>
    <submittedName>
        <fullName evidence="4">Mannose-6-phosphate isomerase</fullName>
        <ecNumber evidence="4">5.3.1.8</ecNumber>
    </submittedName>
</protein>
<feature type="binding site" evidence="3">
    <location>
        <position position="119"/>
    </location>
    <ligand>
        <name>Zn(2+)</name>
        <dbReference type="ChEBI" id="CHEBI:29105"/>
    </ligand>
</feature>
<dbReference type="EMBL" id="CADCWF010000098">
    <property type="protein sequence ID" value="CAA9549068.1"/>
    <property type="molecule type" value="Genomic_DNA"/>
</dbReference>
<dbReference type="SUPFAM" id="SSF51182">
    <property type="entry name" value="RmlC-like cupins"/>
    <property type="match status" value="1"/>
</dbReference>
<feature type="binding site" evidence="3">
    <location>
        <position position="101"/>
    </location>
    <ligand>
        <name>Zn(2+)</name>
        <dbReference type="ChEBI" id="CHEBI:29105"/>
    </ligand>
</feature>
<dbReference type="InterPro" id="IPR051804">
    <property type="entry name" value="Carb_Metab_Reg_Kinase/Isom"/>
</dbReference>
<evidence type="ECO:0000256" key="3">
    <source>
        <dbReference type="PIRSR" id="PIRSR036894-1"/>
    </source>
</evidence>